<dbReference type="AlphaFoldDB" id="A0A9Q0FE77"/>
<dbReference type="EMBL" id="JAKUCV010006000">
    <property type="protein sequence ID" value="KAJ4829070.1"/>
    <property type="molecule type" value="Genomic_DNA"/>
</dbReference>
<evidence type="ECO:0000259" key="1">
    <source>
        <dbReference type="Pfam" id="PF02984"/>
    </source>
</evidence>
<dbReference type="Pfam" id="PF02984">
    <property type="entry name" value="Cyclin_C"/>
    <property type="match status" value="1"/>
</dbReference>
<dbReference type="InterPro" id="IPR004367">
    <property type="entry name" value="Cyclin_C-dom"/>
</dbReference>
<dbReference type="InterPro" id="IPR036915">
    <property type="entry name" value="Cyclin-like_sf"/>
</dbReference>
<organism evidence="2 3">
    <name type="scientific">Turnera subulata</name>
    <dbReference type="NCBI Taxonomy" id="218843"/>
    <lineage>
        <taxon>Eukaryota</taxon>
        <taxon>Viridiplantae</taxon>
        <taxon>Streptophyta</taxon>
        <taxon>Embryophyta</taxon>
        <taxon>Tracheophyta</taxon>
        <taxon>Spermatophyta</taxon>
        <taxon>Magnoliopsida</taxon>
        <taxon>eudicotyledons</taxon>
        <taxon>Gunneridae</taxon>
        <taxon>Pentapetalae</taxon>
        <taxon>rosids</taxon>
        <taxon>fabids</taxon>
        <taxon>Malpighiales</taxon>
        <taxon>Passifloraceae</taxon>
        <taxon>Turnera</taxon>
    </lineage>
</organism>
<reference evidence="2" key="2">
    <citation type="journal article" date="2023" name="Plants (Basel)">
        <title>Annotation of the Turnera subulata (Passifloraceae) Draft Genome Reveals the S-Locus Evolved after the Divergence of Turneroideae from Passifloroideae in a Stepwise Manner.</title>
        <authorList>
            <person name="Henning P.M."/>
            <person name="Roalson E.H."/>
            <person name="Mir W."/>
            <person name="McCubbin A.G."/>
            <person name="Shore J.S."/>
        </authorList>
    </citation>
    <scope>NUCLEOTIDE SEQUENCE</scope>
    <source>
        <strain evidence="2">F60SS</strain>
    </source>
</reference>
<name>A0A9Q0FE77_9ROSI</name>
<dbReference type="Proteomes" id="UP001141552">
    <property type="component" value="Unassembled WGS sequence"/>
</dbReference>
<sequence length="127" mass="14784">MHDIGFTQFKPSVIAASATRAAADHFYLDTKDYKEFNEKLFTGENVYEKEVNDCAKEMMKKCREKNHIEEHCERKKKESVLQVVNPTMLPLMPFELKWLNDTNEGNEKITEDDILEISQKGNLLDVN</sequence>
<accession>A0A9Q0FE77</accession>
<feature type="domain" description="Cyclin C-terminal" evidence="1">
    <location>
        <begin position="2"/>
        <end position="78"/>
    </location>
</feature>
<gene>
    <name evidence="2" type="ORF">Tsubulata_004411</name>
</gene>
<dbReference type="SUPFAM" id="SSF47954">
    <property type="entry name" value="Cyclin-like"/>
    <property type="match status" value="1"/>
</dbReference>
<keyword evidence="3" id="KW-1185">Reference proteome</keyword>
<comment type="caution">
    <text evidence="2">The sequence shown here is derived from an EMBL/GenBank/DDBJ whole genome shotgun (WGS) entry which is preliminary data.</text>
</comment>
<evidence type="ECO:0000313" key="2">
    <source>
        <dbReference type="EMBL" id="KAJ4829070.1"/>
    </source>
</evidence>
<protein>
    <recommendedName>
        <fullName evidence="1">Cyclin C-terminal domain-containing protein</fullName>
    </recommendedName>
</protein>
<proteinExistence type="predicted"/>
<evidence type="ECO:0000313" key="3">
    <source>
        <dbReference type="Proteomes" id="UP001141552"/>
    </source>
</evidence>
<reference evidence="2" key="1">
    <citation type="submission" date="2022-02" db="EMBL/GenBank/DDBJ databases">
        <authorList>
            <person name="Henning P.M."/>
            <person name="McCubbin A.G."/>
            <person name="Shore J.S."/>
        </authorList>
    </citation>
    <scope>NUCLEOTIDE SEQUENCE</scope>
    <source>
        <strain evidence="2">F60SS</strain>
        <tissue evidence="2">Leaves</tissue>
    </source>
</reference>
<dbReference type="Gene3D" id="1.10.472.10">
    <property type="entry name" value="Cyclin-like"/>
    <property type="match status" value="1"/>
</dbReference>